<comment type="caution">
    <text evidence="6">The sequence shown here is derived from an EMBL/GenBank/DDBJ whole genome shotgun (WGS) entry which is preliminary data.</text>
</comment>
<dbReference type="EC" id="1.10.9.1" evidence="6"/>
<evidence type="ECO:0000256" key="2">
    <source>
        <dbReference type="ARBA" id="ARBA00022723"/>
    </source>
</evidence>
<dbReference type="RefSeq" id="WP_094028338.1">
    <property type="nucleotide sequence ID" value="NZ_NGAF01000042.1"/>
</dbReference>
<accession>A0A231GU07</accession>
<dbReference type="GO" id="GO:0016705">
    <property type="term" value="F:oxidoreductase activity, acting on paired donors, with incorporation or reduction of molecular oxygen"/>
    <property type="evidence" value="ECO:0007669"/>
    <property type="project" value="UniProtKB-ARBA"/>
</dbReference>
<dbReference type="GO" id="GO:0005737">
    <property type="term" value="C:cytoplasm"/>
    <property type="evidence" value="ECO:0007669"/>
    <property type="project" value="TreeGrafter"/>
</dbReference>
<dbReference type="Pfam" id="PF00355">
    <property type="entry name" value="Rieske"/>
    <property type="match status" value="1"/>
</dbReference>
<dbReference type="AlphaFoldDB" id="A0A231GU07"/>
<dbReference type="Gene3D" id="2.102.10.10">
    <property type="entry name" value="Rieske [2Fe-2S] iron-sulphur domain"/>
    <property type="match status" value="1"/>
</dbReference>
<proteinExistence type="predicted"/>
<organism evidence="6 7">
    <name type="scientific">Nocardia cerradoensis</name>
    <dbReference type="NCBI Taxonomy" id="85688"/>
    <lineage>
        <taxon>Bacteria</taxon>
        <taxon>Bacillati</taxon>
        <taxon>Actinomycetota</taxon>
        <taxon>Actinomycetes</taxon>
        <taxon>Mycobacteriales</taxon>
        <taxon>Nocardiaceae</taxon>
        <taxon>Nocardia</taxon>
    </lineage>
</organism>
<dbReference type="GO" id="GO:0051537">
    <property type="term" value="F:2 iron, 2 sulfur cluster binding"/>
    <property type="evidence" value="ECO:0007669"/>
    <property type="project" value="UniProtKB-KW"/>
</dbReference>
<dbReference type="InterPro" id="IPR006076">
    <property type="entry name" value="FAD-dep_OxRdtase"/>
</dbReference>
<dbReference type="Proteomes" id="UP000215506">
    <property type="component" value="Unassembled WGS sequence"/>
</dbReference>
<dbReference type="InterPro" id="IPR036188">
    <property type="entry name" value="FAD/NAD-bd_sf"/>
</dbReference>
<protein>
    <submittedName>
        <fullName evidence="6">Cytochrome b6-f complex iron-sulfur subunit</fullName>
        <ecNumber evidence="6">1.10.9.1</ecNumber>
    </submittedName>
</protein>
<reference evidence="6 7" key="1">
    <citation type="submission" date="2017-07" db="EMBL/GenBank/DDBJ databases">
        <title>First draft Genome Sequence of Nocardia cerradoensis isolated from human infection.</title>
        <authorList>
            <person name="Carrasco G."/>
        </authorList>
    </citation>
    <scope>NUCLEOTIDE SEQUENCE [LARGE SCALE GENOMIC DNA]</scope>
    <source>
        <strain evidence="6 7">CNM20130759</strain>
    </source>
</reference>
<evidence type="ECO:0000256" key="4">
    <source>
        <dbReference type="ARBA" id="ARBA00023014"/>
    </source>
</evidence>
<dbReference type="PROSITE" id="PS51296">
    <property type="entry name" value="RIESKE"/>
    <property type="match status" value="1"/>
</dbReference>
<dbReference type="SUPFAM" id="SSF51905">
    <property type="entry name" value="FAD/NAD(P)-binding domain"/>
    <property type="match status" value="1"/>
</dbReference>
<evidence type="ECO:0000313" key="6">
    <source>
        <dbReference type="EMBL" id="OXR40082.1"/>
    </source>
</evidence>
<keyword evidence="6" id="KW-0560">Oxidoreductase</keyword>
<evidence type="ECO:0000259" key="5">
    <source>
        <dbReference type="PROSITE" id="PS51296"/>
    </source>
</evidence>
<evidence type="ECO:0000256" key="1">
    <source>
        <dbReference type="ARBA" id="ARBA00022714"/>
    </source>
</evidence>
<keyword evidence="4" id="KW-0411">Iron-sulfur</keyword>
<keyword evidence="2" id="KW-0479">Metal-binding</keyword>
<keyword evidence="7" id="KW-1185">Reference proteome</keyword>
<dbReference type="InterPro" id="IPR017941">
    <property type="entry name" value="Rieske_2Fe-2S"/>
</dbReference>
<dbReference type="PANTHER" id="PTHR13847:SF274">
    <property type="entry name" value="RIESKE 2FE-2S IRON-SULFUR PROTEIN YHFW-RELATED"/>
    <property type="match status" value="1"/>
</dbReference>
<dbReference type="EMBL" id="NGAF01000042">
    <property type="protein sequence ID" value="OXR40082.1"/>
    <property type="molecule type" value="Genomic_DNA"/>
</dbReference>
<dbReference type="SUPFAM" id="SSF50022">
    <property type="entry name" value="ISP domain"/>
    <property type="match status" value="1"/>
</dbReference>
<dbReference type="InterPro" id="IPR036922">
    <property type="entry name" value="Rieske_2Fe-2S_sf"/>
</dbReference>
<evidence type="ECO:0000256" key="3">
    <source>
        <dbReference type="ARBA" id="ARBA00023004"/>
    </source>
</evidence>
<dbReference type="PANTHER" id="PTHR13847">
    <property type="entry name" value="SARCOSINE DEHYDROGENASE-RELATED"/>
    <property type="match status" value="1"/>
</dbReference>
<feature type="domain" description="Rieske" evidence="5">
    <location>
        <begin position="420"/>
        <end position="488"/>
    </location>
</feature>
<dbReference type="Gene3D" id="3.30.9.10">
    <property type="entry name" value="D-Amino Acid Oxidase, subunit A, domain 2"/>
    <property type="match status" value="1"/>
</dbReference>
<gene>
    <name evidence="6" type="primary">petC_2</name>
    <name evidence="6" type="ORF">B7C42_07837</name>
</gene>
<dbReference type="Pfam" id="PF01266">
    <property type="entry name" value="DAO"/>
    <property type="match status" value="1"/>
</dbReference>
<name>A0A231GU07_9NOCA</name>
<dbReference type="GO" id="GO:0046872">
    <property type="term" value="F:metal ion binding"/>
    <property type="evidence" value="ECO:0007669"/>
    <property type="project" value="UniProtKB-KW"/>
</dbReference>
<dbReference type="Gene3D" id="3.50.50.60">
    <property type="entry name" value="FAD/NAD(P)-binding domain"/>
    <property type="match status" value="1"/>
</dbReference>
<evidence type="ECO:0000313" key="7">
    <source>
        <dbReference type="Proteomes" id="UP000215506"/>
    </source>
</evidence>
<dbReference type="GO" id="GO:0004497">
    <property type="term" value="F:monooxygenase activity"/>
    <property type="evidence" value="ECO:0007669"/>
    <property type="project" value="UniProtKB-ARBA"/>
</dbReference>
<keyword evidence="3" id="KW-0408">Iron</keyword>
<keyword evidence="1" id="KW-0001">2Fe-2S</keyword>
<sequence length="488" mass="52281">MTSLWLDRAPISVPVTPEPDGEYDCVVVGAGLTGLVTALLFARAGRTVAVLEGRTIGAVTTGNTTGKLSLLQGTHLSAITAKHSASTVRHYVDANLEGQQWLLRFCAENDIATQHADAITYAGTEDGTDLVRKEFRACEQAGLDVAWAEETALPFHTHGAVRLAQQAQFDPMDVLEGLTLQACRHGATIFEHTRVHAVHGDTVSTDRGDIRAGTVVLATGTPILDRGGYFARLEPHRSYAAAFRVPGEFPHDMYLSADQPTRSLRYAPHAGEDLLLVGGSGHVVGRTRSAMAHVADMYNWTRTHFPDAELTHRWSAQDYSAIDQLPYVGPLLPGSDHILVATGYAKWGMTNAVAAGLALAGTALGGHQPWAQAYRTWRGSEVTGLAKAASLNIQVARHLTTGWLSAAFGGGGTPAEGEGRVERRGIRPVGVCAVDGTTSAVSPICPHLYGILNWNDAERSWDCPLHGSRFTHDGKLLEGPATRDLEQL</sequence>